<dbReference type="AlphaFoldDB" id="A0AAD6IVD0"/>
<evidence type="ECO:0000313" key="2">
    <source>
        <dbReference type="EMBL" id="KAJ6257491.1"/>
    </source>
</evidence>
<sequence length="633" mass="72595">MTVLTRTESVDDPAHFASTTADALPGSIRVASDDPAVFREGCLYRKRRNLGLPMFRIAETTSLSQSAEPSIAIRDSFGDGNDILKGLWEPACPDSCRCRKLDLLVSDFAFIVVKHHDKIKVHVEDKLLRDTLIDVIGDNSQEHWLLAELLIRYNDLKSRLQIDIEDQKPFFSLRLLVDGFLQGCDLVDDCGIQDVETATTRHFKGVSDFLEDVLPEEEAPSTELNVEPSAPVGLPRPEIRKHYGYTKRYYDYDIDTDSLYRPRTRNSRPDGHMSQTLPSYTSDDVGRLLELRKKIDFKKMWGLPLEPDEIYPKDFNWDKYLSPNTPKTLVSQVRRTHLAAKRLRRPASQAKEIPKIPKPSWLASRDRITSVDVVYSKAEKCEQNERFQQAKQYMRDTFIEEYYQLATHRIFDRLRDRFLNPTRAWHFGLKALQKIPGGCLPHDLSMVMALLCVCRAVSLMLDAFEEPRQDNFSMSYRQHLNDDLPRWRDLFRGKDRWLFISTAQGIWGAESVASAPTQLFMFYEELFKTAQDFLTNLINAAEKFFELAQPDGYSQFSQVQQGSPPTSCSWPRVPDAGDMDYGPQSTPQNRLHDPLEHGRLDPIGGDQPEPSFYEDGQIAMTSMQPELAPTLDI</sequence>
<evidence type="ECO:0000313" key="3">
    <source>
        <dbReference type="Proteomes" id="UP001221413"/>
    </source>
</evidence>
<organism evidence="2 3">
    <name type="scientific">Drechslerella dactyloides</name>
    <name type="common">Nematode-trapping fungus</name>
    <name type="synonym">Arthrobotrys dactyloides</name>
    <dbReference type="NCBI Taxonomy" id="74499"/>
    <lineage>
        <taxon>Eukaryota</taxon>
        <taxon>Fungi</taxon>
        <taxon>Dikarya</taxon>
        <taxon>Ascomycota</taxon>
        <taxon>Pezizomycotina</taxon>
        <taxon>Orbiliomycetes</taxon>
        <taxon>Orbiliales</taxon>
        <taxon>Orbiliaceae</taxon>
        <taxon>Drechslerella</taxon>
    </lineage>
</organism>
<keyword evidence="3" id="KW-1185">Reference proteome</keyword>
<dbReference type="EMBL" id="JAQGDS010000010">
    <property type="protein sequence ID" value="KAJ6257491.1"/>
    <property type="molecule type" value="Genomic_DNA"/>
</dbReference>
<name>A0AAD6IVD0_DREDA</name>
<proteinExistence type="predicted"/>
<protein>
    <submittedName>
        <fullName evidence="2">Uncharacterized protein</fullName>
    </submittedName>
</protein>
<dbReference type="Proteomes" id="UP001221413">
    <property type="component" value="Unassembled WGS sequence"/>
</dbReference>
<comment type="caution">
    <text evidence="2">The sequence shown here is derived from an EMBL/GenBank/DDBJ whole genome shotgun (WGS) entry which is preliminary data.</text>
</comment>
<feature type="region of interest" description="Disordered" evidence="1">
    <location>
        <begin position="555"/>
        <end position="613"/>
    </location>
</feature>
<reference evidence="2" key="1">
    <citation type="submission" date="2023-01" db="EMBL/GenBank/DDBJ databases">
        <title>The chitinases involved in constricting ring structure development in the nematode-trapping fungus Drechslerella dactyloides.</title>
        <authorList>
            <person name="Wang R."/>
            <person name="Zhang L."/>
            <person name="Tang P."/>
            <person name="Li S."/>
            <person name="Liang L."/>
        </authorList>
    </citation>
    <scope>NUCLEOTIDE SEQUENCE</scope>
    <source>
        <strain evidence="2">YMF1.00031</strain>
    </source>
</reference>
<evidence type="ECO:0000256" key="1">
    <source>
        <dbReference type="SAM" id="MobiDB-lite"/>
    </source>
</evidence>
<gene>
    <name evidence="2" type="ORF">Dda_7276</name>
</gene>
<feature type="compositionally biased region" description="Polar residues" evidence="1">
    <location>
        <begin position="555"/>
        <end position="569"/>
    </location>
</feature>
<feature type="region of interest" description="Disordered" evidence="1">
    <location>
        <begin position="260"/>
        <end position="279"/>
    </location>
</feature>
<feature type="compositionally biased region" description="Basic and acidic residues" evidence="1">
    <location>
        <begin position="590"/>
        <end position="600"/>
    </location>
</feature>
<accession>A0AAD6IVD0</accession>